<dbReference type="Gene3D" id="1.20.1050.10">
    <property type="match status" value="1"/>
</dbReference>
<proteinExistence type="predicted"/>
<dbReference type="InterPro" id="IPR004045">
    <property type="entry name" value="Glutathione_S-Trfase_N"/>
</dbReference>
<gene>
    <name evidence="3" type="ORF">ABC974_08640</name>
</gene>
<dbReference type="Pfam" id="PF13417">
    <property type="entry name" value="GST_N_3"/>
    <property type="match status" value="1"/>
</dbReference>
<dbReference type="PANTHER" id="PTHR44051">
    <property type="entry name" value="GLUTATHIONE S-TRANSFERASE-RELATED"/>
    <property type="match status" value="1"/>
</dbReference>
<feature type="domain" description="GST C-terminal" evidence="2">
    <location>
        <begin position="84"/>
        <end position="210"/>
    </location>
</feature>
<dbReference type="PROSITE" id="PS50405">
    <property type="entry name" value="GST_CTER"/>
    <property type="match status" value="1"/>
</dbReference>
<organism evidence="3 4">
    <name type="scientific">Sphingomonas oligophenolica</name>
    <dbReference type="NCBI Taxonomy" id="301154"/>
    <lineage>
        <taxon>Bacteria</taxon>
        <taxon>Pseudomonadati</taxon>
        <taxon>Pseudomonadota</taxon>
        <taxon>Alphaproteobacteria</taxon>
        <taxon>Sphingomonadales</taxon>
        <taxon>Sphingomonadaceae</taxon>
        <taxon>Sphingomonas</taxon>
    </lineage>
</organism>
<keyword evidence="4" id="KW-1185">Reference proteome</keyword>
<dbReference type="SUPFAM" id="SSF52833">
    <property type="entry name" value="Thioredoxin-like"/>
    <property type="match status" value="1"/>
</dbReference>
<dbReference type="PROSITE" id="PS50404">
    <property type="entry name" value="GST_NTER"/>
    <property type="match status" value="1"/>
</dbReference>
<evidence type="ECO:0000313" key="3">
    <source>
        <dbReference type="EMBL" id="MEN2789690.1"/>
    </source>
</evidence>
<dbReference type="EMBL" id="JBDIME010000005">
    <property type="protein sequence ID" value="MEN2789690.1"/>
    <property type="molecule type" value="Genomic_DNA"/>
</dbReference>
<dbReference type="Proteomes" id="UP001419910">
    <property type="component" value="Unassembled WGS sequence"/>
</dbReference>
<evidence type="ECO:0000259" key="1">
    <source>
        <dbReference type="PROSITE" id="PS50404"/>
    </source>
</evidence>
<dbReference type="SUPFAM" id="SSF47616">
    <property type="entry name" value="GST C-terminal domain-like"/>
    <property type="match status" value="1"/>
</dbReference>
<dbReference type="Pfam" id="PF13410">
    <property type="entry name" value="GST_C_2"/>
    <property type="match status" value="1"/>
</dbReference>
<name>A0ABU9Y1L2_9SPHN</name>
<accession>A0ABU9Y1L2</accession>
<dbReference type="Gene3D" id="3.40.30.10">
    <property type="entry name" value="Glutaredoxin"/>
    <property type="match status" value="1"/>
</dbReference>
<evidence type="ECO:0000259" key="2">
    <source>
        <dbReference type="PROSITE" id="PS50405"/>
    </source>
</evidence>
<dbReference type="InterPro" id="IPR036282">
    <property type="entry name" value="Glutathione-S-Trfase_C_sf"/>
</dbReference>
<feature type="domain" description="GST N-terminal" evidence="1">
    <location>
        <begin position="1"/>
        <end position="78"/>
    </location>
</feature>
<dbReference type="InterPro" id="IPR036249">
    <property type="entry name" value="Thioredoxin-like_sf"/>
</dbReference>
<comment type="caution">
    <text evidence="3">The sequence shown here is derived from an EMBL/GenBank/DDBJ whole genome shotgun (WGS) entry which is preliminary data.</text>
</comment>
<evidence type="ECO:0000313" key="4">
    <source>
        <dbReference type="Proteomes" id="UP001419910"/>
    </source>
</evidence>
<protein>
    <submittedName>
        <fullName evidence="3">Glutathione S-transferase family protein</fullName>
    </submittedName>
</protein>
<reference evidence="3 4" key="1">
    <citation type="submission" date="2024-05" db="EMBL/GenBank/DDBJ databases">
        <authorList>
            <person name="Liu Q."/>
            <person name="Xin Y.-H."/>
        </authorList>
    </citation>
    <scope>NUCLEOTIDE SEQUENCE [LARGE SCALE GENOMIC DNA]</scope>
    <source>
        <strain evidence="3 4">CGMCC 1.10181</strain>
    </source>
</reference>
<dbReference type="PANTHER" id="PTHR44051:SF8">
    <property type="entry name" value="GLUTATHIONE S-TRANSFERASE GSTA"/>
    <property type="match status" value="1"/>
</dbReference>
<sequence>MLLIGQYDSPFVRRVAITLGFYGLAFEHAPWSAFGDVDRIARYNPLRRVPTLVLDDGMALVDSSAIVESIDDMVGCDRAFLARRGDERRALLRWCAFAAGVADKGVSLVYEGAFREGLPLWVQRCRAQVSDTLDMLDGERAARAGPWLFGEEISHADIILATMFRFLSEALPDQFEMGRWHALSRHSVRCEALPEFAAACQPFNLAMPED</sequence>
<dbReference type="RefSeq" id="WP_343889533.1">
    <property type="nucleotide sequence ID" value="NZ_BAAAEH010000022.1"/>
</dbReference>
<dbReference type="InterPro" id="IPR010987">
    <property type="entry name" value="Glutathione-S-Trfase_C-like"/>
</dbReference>